<organism evidence="1 2">
    <name type="scientific">Naganishia friedmannii</name>
    <dbReference type="NCBI Taxonomy" id="89922"/>
    <lineage>
        <taxon>Eukaryota</taxon>
        <taxon>Fungi</taxon>
        <taxon>Dikarya</taxon>
        <taxon>Basidiomycota</taxon>
        <taxon>Agaricomycotina</taxon>
        <taxon>Tremellomycetes</taxon>
        <taxon>Filobasidiales</taxon>
        <taxon>Filobasidiaceae</taxon>
        <taxon>Naganishia</taxon>
    </lineage>
</organism>
<reference evidence="1" key="1">
    <citation type="submission" date="2023-04" db="EMBL/GenBank/DDBJ databases">
        <title>Draft Genome sequencing of Naganishia species isolated from polar environments using Oxford Nanopore Technology.</title>
        <authorList>
            <person name="Leo P."/>
            <person name="Venkateswaran K."/>
        </authorList>
    </citation>
    <scope>NUCLEOTIDE SEQUENCE</scope>
    <source>
        <strain evidence="1">MNA-CCFEE 5423</strain>
    </source>
</reference>
<proteinExistence type="predicted"/>
<name>A0ACC2VW22_9TREE</name>
<comment type="caution">
    <text evidence="1">The sequence shown here is derived from an EMBL/GenBank/DDBJ whole genome shotgun (WGS) entry which is preliminary data.</text>
</comment>
<evidence type="ECO:0000313" key="2">
    <source>
        <dbReference type="Proteomes" id="UP001227268"/>
    </source>
</evidence>
<keyword evidence="2" id="KW-1185">Reference proteome</keyword>
<dbReference type="EMBL" id="JASBWT010000007">
    <property type="protein sequence ID" value="KAJ9103295.1"/>
    <property type="molecule type" value="Genomic_DNA"/>
</dbReference>
<evidence type="ECO:0000313" key="1">
    <source>
        <dbReference type="EMBL" id="KAJ9103295.1"/>
    </source>
</evidence>
<sequence>MSVPYDNKPTTMHEEFTMNAMPRHSSDTVAAYEPGGAEEKAFIRKLDRRMIPIIWFMYVMSYLDRANIGNAKTGGMEVDLKLTSTHYSIALLVFFVGYVLGEVPSNMILVRVRPSLYLPILMATWGGISIKNELATRFALYYTASAFSGALGGLLAGAITGHLNGKGGIAGWRYLFLIEGAATIASSIGAFFLLPDFPATTKWLTERERWLCSPRLQADGVGATRGDAEVLGHGKAFKSVFTDWRTYIMVFLFMMVTGAQTIQYFIPQVKKFLPPTRTGTLSDAGLPFSRTLAKNMGYKGTTAQYLTIPIYMVAVVGMIVIPTSSDRLKERPFHIAVSMAAGAACFAVLVATQNHKVQYVFLCFGVAFIYANAPLVLVWTSNIIAYPAEKRAITQAFVNAMGNSASIYGSFLWPATTGPKYTMGFSVTLAMLAACSMGALGMRYLNNKYPYHYEAPARRQDVEMPEEMGTGANTPIEKSEIIHRE</sequence>
<protein>
    <submittedName>
        <fullName evidence="1">Uncharacterized protein</fullName>
    </submittedName>
</protein>
<gene>
    <name evidence="1" type="ORF">QFC21_002718</name>
</gene>
<accession>A0ACC2VW22</accession>
<dbReference type="Proteomes" id="UP001227268">
    <property type="component" value="Unassembled WGS sequence"/>
</dbReference>